<dbReference type="PROSITE" id="PS51257">
    <property type="entry name" value="PROKAR_LIPOPROTEIN"/>
    <property type="match status" value="1"/>
</dbReference>
<organism evidence="2 3">
    <name type="scientific">Undibacterium nitidum</name>
    <dbReference type="NCBI Taxonomy" id="2762298"/>
    <lineage>
        <taxon>Bacteria</taxon>
        <taxon>Pseudomonadati</taxon>
        <taxon>Pseudomonadota</taxon>
        <taxon>Betaproteobacteria</taxon>
        <taxon>Burkholderiales</taxon>
        <taxon>Oxalobacteraceae</taxon>
        <taxon>Undibacterium</taxon>
    </lineage>
</organism>
<gene>
    <name evidence="2" type="ORF">H8K36_14590</name>
</gene>
<feature type="chain" id="PRO_5037716379" evidence="1">
    <location>
        <begin position="19"/>
        <end position="132"/>
    </location>
</feature>
<evidence type="ECO:0000313" key="3">
    <source>
        <dbReference type="Proteomes" id="UP000627446"/>
    </source>
</evidence>
<dbReference type="RefSeq" id="WP_186917230.1">
    <property type="nucleotide sequence ID" value="NZ_JACOFZ010000006.1"/>
</dbReference>
<dbReference type="InterPro" id="IPR038495">
    <property type="entry name" value="ATPase_E_C"/>
</dbReference>
<dbReference type="Gene3D" id="3.30.2320.30">
    <property type="entry name" value="ATP synthase, E subunit, C-terminal"/>
    <property type="match status" value="1"/>
</dbReference>
<sequence length="132" mass="14872">MIKLVSWLFMVFSLSCGATPPTDLDTTFRFSDNPSQGALLQLLAKRSVVFHVHDEGTVSYRSRDEAVVANAYSEILKAQKISSKKISVSEEKKIKKQLKQLGISYGIWVKGEDRRVVWSNSEDQRVANVIKP</sequence>
<accession>A0A923KUE8</accession>
<dbReference type="EMBL" id="JACOFZ010000006">
    <property type="protein sequence ID" value="MBC3882614.1"/>
    <property type="molecule type" value="Genomic_DNA"/>
</dbReference>
<feature type="signal peptide" evidence="1">
    <location>
        <begin position="1"/>
        <end position="18"/>
    </location>
</feature>
<comment type="caution">
    <text evidence="2">The sequence shown here is derived from an EMBL/GenBank/DDBJ whole genome shotgun (WGS) entry which is preliminary data.</text>
</comment>
<evidence type="ECO:0000256" key="1">
    <source>
        <dbReference type="SAM" id="SignalP"/>
    </source>
</evidence>
<keyword evidence="3" id="KW-1185">Reference proteome</keyword>
<dbReference type="AlphaFoldDB" id="A0A923KUE8"/>
<reference evidence="2" key="1">
    <citation type="submission" date="2020-08" db="EMBL/GenBank/DDBJ databases">
        <title>Novel species isolated from subtropical streams in China.</title>
        <authorList>
            <person name="Lu H."/>
        </authorList>
    </citation>
    <scope>NUCLEOTIDE SEQUENCE</scope>
    <source>
        <strain evidence="2">LX22W</strain>
    </source>
</reference>
<dbReference type="Proteomes" id="UP000627446">
    <property type="component" value="Unassembled WGS sequence"/>
</dbReference>
<protein>
    <submittedName>
        <fullName evidence="2">Uncharacterized protein</fullName>
    </submittedName>
</protein>
<proteinExistence type="predicted"/>
<name>A0A923KUE8_9BURK</name>
<evidence type="ECO:0000313" key="2">
    <source>
        <dbReference type="EMBL" id="MBC3882614.1"/>
    </source>
</evidence>
<keyword evidence="1" id="KW-0732">Signal</keyword>